<feature type="compositionally biased region" description="Gly residues" evidence="2">
    <location>
        <begin position="412"/>
        <end position="422"/>
    </location>
</feature>
<dbReference type="Pfam" id="PF02515">
    <property type="entry name" value="CoA_transf_3"/>
    <property type="match status" value="1"/>
</dbReference>
<reference evidence="3 4" key="1">
    <citation type="submission" date="2018-08" db="EMBL/GenBank/DDBJ databases">
        <title>Sequencing the genomes of 1000 actinobacteria strains.</title>
        <authorList>
            <person name="Klenk H.-P."/>
        </authorList>
    </citation>
    <scope>NUCLEOTIDE SEQUENCE [LARGE SCALE GENOMIC DNA]</scope>
    <source>
        <strain evidence="3 4">DSM 22891</strain>
    </source>
</reference>
<comment type="caution">
    <text evidence="3">The sequence shown here is derived from an EMBL/GenBank/DDBJ whole genome shotgun (WGS) entry which is preliminary data.</text>
</comment>
<dbReference type="InterPro" id="IPR044855">
    <property type="entry name" value="CoA-Trfase_III_dom3_sf"/>
</dbReference>
<gene>
    <name evidence="3" type="ORF">DFJ64_0811</name>
</gene>
<feature type="compositionally biased region" description="Basic and acidic residues" evidence="2">
    <location>
        <begin position="399"/>
        <end position="410"/>
    </location>
</feature>
<dbReference type="PANTHER" id="PTHR48207:SF4">
    <property type="entry name" value="BLL6097 PROTEIN"/>
    <property type="match status" value="1"/>
</dbReference>
<sequence>MPGALDGIRVLDFTQMMLGPFATQMLGDMGADVIKVERPETGEWERGLAMMGELVAGDSAAFLAMNRNKRSVALNLKDPDARDALLELGRTCDVVVENFRPGVMDRLGLGYEDFRAVNPRIVYCSGSGWGQEGTFAKENRPGQDLLIQAMSGLAANTGRADGPPTFAGTSIVDASTSLTLAVAILAALLARERRGIGQWVQVDLYSTAIAVQCQEISAMVNQHKTFERSRAGIASPWLSAPCGIYPTADGWLALAMADVTDVARVFDEPSLSKLDPWIDRDEIKERLERITPRRTTKDWLDLLLPAGLWAAEVRSLRDAVDELRAEESPLLCRVEHPRAGTLELVGCPITFTETPWTVRQPPPLVGEHTEEVLAEVLDPDRLAKVLGKAASAPGAARGRAGEGARRDEQGARGTGARGRGQS</sequence>
<dbReference type="SUPFAM" id="SSF89796">
    <property type="entry name" value="CoA-transferase family III (CaiB/BaiF)"/>
    <property type="match status" value="1"/>
</dbReference>
<dbReference type="GO" id="GO:0008410">
    <property type="term" value="F:CoA-transferase activity"/>
    <property type="evidence" value="ECO:0007669"/>
    <property type="project" value="TreeGrafter"/>
</dbReference>
<dbReference type="Gene3D" id="3.40.50.10540">
    <property type="entry name" value="Crotonobetainyl-coa:carnitine coa-transferase, domain 1"/>
    <property type="match status" value="1"/>
</dbReference>
<feature type="compositionally biased region" description="Low complexity" evidence="2">
    <location>
        <begin position="388"/>
        <end position="398"/>
    </location>
</feature>
<dbReference type="AlphaFoldDB" id="A0A3D9VDP2"/>
<protein>
    <submittedName>
        <fullName evidence="3">Crotonobetainyl-CoA:carnitine CoA-transferase CaiB-like acyl-CoA transferase</fullName>
    </submittedName>
</protein>
<dbReference type="RefSeq" id="WP_115849219.1">
    <property type="nucleotide sequence ID" value="NZ_QTUC01000001.1"/>
</dbReference>
<evidence type="ECO:0000313" key="3">
    <source>
        <dbReference type="EMBL" id="REF35431.1"/>
    </source>
</evidence>
<dbReference type="InterPro" id="IPR050483">
    <property type="entry name" value="CoA-transferase_III_domain"/>
</dbReference>
<evidence type="ECO:0000313" key="4">
    <source>
        <dbReference type="Proteomes" id="UP000256485"/>
    </source>
</evidence>
<keyword evidence="1 3" id="KW-0808">Transferase</keyword>
<keyword evidence="4" id="KW-1185">Reference proteome</keyword>
<dbReference type="Gene3D" id="3.30.1540.10">
    <property type="entry name" value="formyl-coa transferase, domain 3"/>
    <property type="match status" value="1"/>
</dbReference>
<name>A0A3D9VDP2_THECX</name>
<dbReference type="InterPro" id="IPR003673">
    <property type="entry name" value="CoA-Trfase_fam_III"/>
</dbReference>
<dbReference type="EMBL" id="QTUC01000001">
    <property type="protein sequence ID" value="REF35431.1"/>
    <property type="molecule type" value="Genomic_DNA"/>
</dbReference>
<dbReference type="InterPro" id="IPR023606">
    <property type="entry name" value="CoA-Trfase_III_dom_1_sf"/>
</dbReference>
<feature type="region of interest" description="Disordered" evidence="2">
    <location>
        <begin position="388"/>
        <end position="422"/>
    </location>
</feature>
<dbReference type="OrthoDB" id="3561197at2"/>
<evidence type="ECO:0000256" key="2">
    <source>
        <dbReference type="SAM" id="MobiDB-lite"/>
    </source>
</evidence>
<accession>A0A3D9VDP2</accession>
<dbReference type="PANTHER" id="PTHR48207">
    <property type="entry name" value="SUCCINATE--HYDROXYMETHYLGLUTARATE COA-TRANSFERASE"/>
    <property type="match status" value="1"/>
</dbReference>
<proteinExistence type="predicted"/>
<dbReference type="Proteomes" id="UP000256485">
    <property type="component" value="Unassembled WGS sequence"/>
</dbReference>
<evidence type="ECO:0000256" key="1">
    <source>
        <dbReference type="ARBA" id="ARBA00022679"/>
    </source>
</evidence>
<organism evidence="3 4">
    <name type="scientific">Thermasporomyces composti</name>
    <dbReference type="NCBI Taxonomy" id="696763"/>
    <lineage>
        <taxon>Bacteria</taxon>
        <taxon>Bacillati</taxon>
        <taxon>Actinomycetota</taxon>
        <taxon>Actinomycetes</taxon>
        <taxon>Propionibacteriales</taxon>
        <taxon>Nocardioidaceae</taxon>
        <taxon>Thermasporomyces</taxon>
    </lineage>
</organism>